<dbReference type="Pfam" id="PF00849">
    <property type="entry name" value="PseudoU_synth_2"/>
    <property type="match status" value="1"/>
</dbReference>
<dbReference type="PATRIC" id="fig|1125725.3.peg.2353"/>
<dbReference type="PANTHER" id="PTHR21600">
    <property type="entry name" value="MITOCHONDRIAL RNA PSEUDOURIDINE SYNTHASE"/>
    <property type="match status" value="1"/>
</dbReference>
<evidence type="ECO:0000256" key="1">
    <source>
        <dbReference type="ARBA" id="ARBA00010876"/>
    </source>
</evidence>
<keyword evidence="6" id="KW-1185">Reference proteome</keyword>
<comment type="caution">
    <text evidence="3">The sequence shown here is derived from an EMBL/GenBank/DDBJ whole genome shotgun (WGS) entry which is preliminary data.</text>
</comment>
<dbReference type="eggNOG" id="COG0564">
    <property type="taxonomic scope" value="Bacteria"/>
</dbReference>
<dbReference type="PANTHER" id="PTHR21600:SF87">
    <property type="entry name" value="RNA PSEUDOURIDYLATE SYNTHASE DOMAIN-CONTAINING PROTEIN 1"/>
    <property type="match status" value="1"/>
</dbReference>
<comment type="similarity">
    <text evidence="1">Belongs to the pseudouridine synthase RluA family.</text>
</comment>
<dbReference type="Proteomes" id="UP000016412">
    <property type="component" value="Unassembled WGS sequence"/>
</dbReference>
<dbReference type="GO" id="GO:0009982">
    <property type="term" value="F:pseudouridine synthase activity"/>
    <property type="evidence" value="ECO:0007669"/>
    <property type="project" value="InterPro"/>
</dbReference>
<feature type="domain" description="Pseudouridine synthase RsuA/RluA-like" evidence="2">
    <location>
        <begin position="18"/>
        <end position="202"/>
    </location>
</feature>
<proteinExistence type="inferred from homology"/>
<organism evidence="3 5">
    <name type="scientific">Treponema socranskii subsp. socranskii VPI DR56BR1116 = ATCC 35536</name>
    <dbReference type="NCBI Taxonomy" id="1125725"/>
    <lineage>
        <taxon>Bacteria</taxon>
        <taxon>Pseudomonadati</taxon>
        <taxon>Spirochaetota</taxon>
        <taxon>Spirochaetia</taxon>
        <taxon>Spirochaetales</taxon>
        <taxon>Treponemataceae</taxon>
        <taxon>Treponema</taxon>
    </lineage>
</organism>
<evidence type="ECO:0000313" key="5">
    <source>
        <dbReference type="Proteomes" id="UP000016412"/>
    </source>
</evidence>
<dbReference type="GO" id="GO:0140098">
    <property type="term" value="F:catalytic activity, acting on RNA"/>
    <property type="evidence" value="ECO:0007669"/>
    <property type="project" value="UniProtKB-ARBA"/>
</dbReference>
<dbReference type="Gene3D" id="3.30.2350.10">
    <property type="entry name" value="Pseudouridine synthase"/>
    <property type="match status" value="1"/>
</dbReference>
<reference evidence="5 6" key="1">
    <citation type="submission" date="2013-08" db="EMBL/GenBank/DDBJ databases">
        <authorList>
            <person name="Durkin A.S."/>
            <person name="Haft D.R."/>
            <person name="McCorrison J."/>
            <person name="Torralba M."/>
            <person name="Gillis M."/>
            <person name="Haft D.H."/>
            <person name="Methe B."/>
            <person name="Sutton G."/>
            <person name="Nelson K.E."/>
        </authorList>
    </citation>
    <scope>NUCLEOTIDE SEQUENCE [LARGE SCALE GENOMIC DNA]</scope>
    <source>
        <strain evidence="4 6">ATCC 35536</strain>
        <strain evidence="3 5">VPI DR56BR1116</strain>
    </source>
</reference>
<dbReference type="EC" id="5.4.99.-" evidence="3"/>
<dbReference type="RefSeq" id="WP_021331345.1">
    <property type="nucleotide sequence ID" value="NZ_AUZJ01000063.1"/>
</dbReference>
<dbReference type="Proteomes" id="UP000016646">
    <property type="component" value="Unassembled WGS sequence"/>
</dbReference>
<dbReference type="GO" id="GO:0003723">
    <property type="term" value="F:RNA binding"/>
    <property type="evidence" value="ECO:0007669"/>
    <property type="project" value="InterPro"/>
</dbReference>
<gene>
    <name evidence="4" type="ORF">HMPREF0860_0595</name>
    <name evidence="3" type="ORF">HMPREF1325_0051</name>
</gene>
<dbReference type="InterPro" id="IPR006145">
    <property type="entry name" value="PsdUridine_synth_RsuA/RluA"/>
</dbReference>
<sequence>MPISRIEVIREASKDSPFLIIKKPRGTASAPFFEGEKNCAVTLAASLFPELQNVKGKKPCEYGLIHRLDTQASGLLLIAATDEAYAFFFEAQKKGDFIKIYRALCSDDEGNAARLGGFPKPVSVRPLKAGDEFSASSYFRAYGKGRKSVRPVTENSNEAALKKKGSALYTTHIKIAERTAEGIIAQCSIAKGFRHQVRCHLAWNGLPVVGDELYNAGFGGEALEFECVALEFTNPVTGERVRVSTDFV</sequence>
<dbReference type="AlphaFoldDB" id="U2MDM3"/>
<keyword evidence="3" id="KW-0413">Isomerase</keyword>
<protein>
    <submittedName>
        <fullName evidence="3">RNA pseudouridine synthase</fullName>
        <ecNumber evidence="3">5.4.99.-</ecNumber>
    </submittedName>
</protein>
<evidence type="ECO:0000313" key="4">
    <source>
        <dbReference type="EMBL" id="ERJ99789.1"/>
    </source>
</evidence>
<evidence type="ECO:0000259" key="2">
    <source>
        <dbReference type="Pfam" id="PF00849"/>
    </source>
</evidence>
<dbReference type="GO" id="GO:0000455">
    <property type="term" value="P:enzyme-directed rRNA pseudouridine synthesis"/>
    <property type="evidence" value="ECO:0007669"/>
    <property type="project" value="TreeGrafter"/>
</dbReference>
<dbReference type="CDD" id="cd02869">
    <property type="entry name" value="PseudoU_synth_RluA_like"/>
    <property type="match status" value="1"/>
</dbReference>
<dbReference type="InterPro" id="IPR020103">
    <property type="entry name" value="PsdUridine_synth_cat_dom_sf"/>
</dbReference>
<dbReference type="EMBL" id="AVQI01000072">
    <property type="protein sequence ID" value="ERJ99789.1"/>
    <property type="molecule type" value="Genomic_DNA"/>
</dbReference>
<accession>U2MDM3</accession>
<name>U2MDM3_TRESO</name>
<evidence type="ECO:0000313" key="3">
    <source>
        <dbReference type="EMBL" id="ERF59689.1"/>
    </source>
</evidence>
<dbReference type="InterPro" id="IPR050188">
    <property type="entry name" value="RluA_PseudoU_synthase"/>
</dbReference>
<dbReference type="EMBL" id="AUZJ01000063">
    <property type="protein sequence ID" value="ERF59689.1"/>
    <property type="molecule type" value="Genomic_DNA"/>
</dbReference>
<dbReference type="STRING" id="1125725.HMPREF1325_0051"/>
<evidence type="ECO:0000313" key="6">
    <source>
        <dbReference type="Proteomes" id="UP000016646"/>
    </source>
</evidence>
<dbReference type="SUPFAM" id="SSF55120">
    <property type="entry name" value="Pseudouridine synthase"/>
    <property type="match status" value="1"/>
</dbReference>